<dbReference type="Proteomes" id="UP001165044">
    <property type="component" value="Unassembled WGS sequence"/>
</dbReference>
<proteinExistence type="predicted"/>
<protein>
    <recommendedName>
        <fullName evidence="6">Two component regulator three Y domain-containing protein</fullName>
    </recommendedName>
</protein>
<evidence type="ECO:0000256" key="3">
    <source>
        <dbReference type="SAM" id="Phobius"/>
    </source>
</evidence>
<keyword evidence="5" id="KW-1185">Reference proteome</keyword>
<evidence type="ECO:0000313" key="5">
    <source>
        <dbReference type="Proteomes" id="UP001165044"/>
    </source>
</evidence>
<accession>A0ABQ5PWY3</accession>
<keyword evidence="3" id="KW-1133">Transmembrane helix</keyword>
<dbReference type="Gene3D" id="2.130.10.10">
    <property type="entry name" value="YVTN repeat-like/Quinoprotein amine dehydrogenase"/>
    <property type="match status" value="4"/>
</dbReference>
<evidence type="ECO:0000256" key="2">
    <source>
        <dbReference type="SAM" id="MobiDB-lite"/>
    </source>
</evidence>
<gene>
    <name evidence="4" type="ORF">GETHED_10300</name>
</gene>
<keyword evidence="3" id="KW-0472">Membrane</keyword>
<comment type="caution">
    <text evidence="4">The sequence shown here is derived from an EMBL/GenBank/DDBJ whole genome shotgun (WGS) entry which is preliminary data.</text>
</comment>
<dbReference type="InterPro" id="IPR013783">
    <property type="entry name" value="Ig-like_fold"/>
</dbReference>
<name>A0ABQ5PWY3_9BACT</name>
<evidence type="ECO:0000313" key="4">
    <source>
        <dbReference type="EMBL" id="GLH66666.1"/>
    </source>
</evidence>
<keyword evidence="1" id="KW-0597">Phosphoprotein</keyword>
<feature type="compositionally biased region" description="Basic and acidic residues" evidence="2">
    <location>
        <begin position="835"/>
        <end position="844"/>
    </location>
</feature>
<dbReference type="InterPro" id="IPR011110">
    <property type="entry name" value="Reg_prop"/>
</dbReference>
<dbReference type="Pfam" id="PF07494">
    <property type="entry name" value="Reg_prop"/>
    <property type="match status" value="1"/>
</dbReference>
<sequence length="856" mass="92619">MAWVRIIVAGLLGVLCLASEGWRRPFAVMGPAQGLPSGAITTLTQDAEGFLWLGTESGLLRYEGGHCRRWTREDGLPSGFIHRLLPAREGGVWAATLRGLVRIREGRIEPARFGSLPGPLPAETIALDRRGRLWAMTSEGLFVQEEGVQFRLRAPRPAGLVAILAAGARGAMHLGTKAGLITFLPDGSREDWGPGQGLPADGVSMVVEDGAGRVWAGFGRSLVLKAPGAPRFSDQSRRLDASLSPNSVPFTDADGSIWLPTQAGALHLSGDQTERMDAAGGLPFRWVRTVFRDREGTLWVLGTALARLQGGGRVWNHALAAGISGEVVWSITRQPGGELLAATDDGARRVTATAASRIPGTEGHRIKSLTLDRTGTLWMVSTIGPTFWLRPGHQAAEVAPLGDLGFAVNSVMVDSRGQVWLSHVRSGILRWDPAGQRLIQEVKPAGAGALGVFRIREDAGGRLWAATTAGLYLKAAKGPWRLFTEKDGLLPFGLYGMAFLPDGSAWVHYQEPQGLSRVRVDGDRLTVLEQRVKGQGLHSDQIYAVEVDERGQTWATTDQGLDRLDPPLHIGQEDGMVSEDCAIQALLAESGRIWVGTAAGLVRYETDGAWPQPVQAPAHILELSYGTRRLEPPFGNLAPIAHREATLSFRVAAPTYLDERQTRFQVRLLGLEDAWREVDAPLVRYPALPGGHYRFEARAAGKDGAFGPATGLDFRVLPPWWRTWWALGLGGLAFLGLGLVILRLRVAALARSKAELEALVAKRTEELQSRNAALSTALGQVKQLSGLLPICASCKKIRDDSGYWNQLEHYITAHSDADFTHGICPDCADALYPERKRATRREGEGGQGQTGPSQGE</sequence>
<dbReference type="EMBL" id="BSDC01000001">
    <property type="protein sequence ID" value="GLH66666.1"/>
    <property type="molecule type" value="Genomic_DNA"/>
</dbReference>
<dbReference type="RefSeq" id="WP_285607135.1">
    <property type="nucleotide sequence ID" value="NZ_BSDC01000001.1"/>
</dbReference>
<feature type="transmembrane region" description="Helical" evidence="3">
    <location>
        <begin position="724"/>
        <end position="744"/>
    </location>
</feature>
<keyword evidence="3" id="KW-0812">Transmembrane</keyword>
<dbReference type="Gene3D" id="2.60.40.10">
    <property type="entry name" value="Immunoglobulins"/>
    <property type="match status" value="1"/>
</dbReference>
<dbReference type="InterPro" id="IPR015943">
    <property type="entry name" value="WD40/YVTN_repeat-like_dom_sf"/>
</dbReference>
<evidence type="ECO:0000256" key="1">
    <source>
        <dbReference type="ARBA" id="ARBA00022553"/>
    </source>
</evidence>
<dbReference type="SUPFAM" id="SSF63829">
    <property type="entry name" value="Calcium-dependent phosphotriesterase"/>
    <property type="match status" value="1"/>
</dbReference>
<evidence type="ECO:0008006" key="6">
    <source>
        <dbReference type="Google" id="ProtNLM"/>
    </source>
</evidence>
<reference evidence="4" key="1">
    <citation type="journal article" date="2023" name="Antonie Van Leeuwenhoek">
        <title>Mesoterricola silvestris gen. nov., sp. nov., Mesoterricola sediminis sp. nov., Geothrix oryzae sp. nov., Geothrix edaphica sp. nov., Geothrix rubra sp. nov., and Geothrix limicola sp. nov., six novel members of Acidobacteriota isolated from soils.</title>
        <authorList>
            <person name="Itoh H."/>
            <person name="Sugisawa Y."/>
            <person name="Mise K."/>
            <person name="Xu Z."/>
            <person name="Kuniyasu M."/>
            <person name="Ushijima N."/>
            <person name="Kawano K."/>
            <person name="Kobayashi E."/>
            <person name="Shiratori Y."/>
            <person name="Masuda Y."/>
            <person name="Senoo K."/>
        </authorList>
    </citation>
    <scope>NUCLEOTIDE SEQUENCE</scope>
    <source>
        <strain evidence="4">Red802</strain>
    </source>
</reference>
<dbReference type="PANTHER" id="PTHR43547:SF2">
    <property type="entry name" value="HYBRID SIGNAL TRANSDUCTION HISTIDINE KINASE C"/>
    <property type="match status" value="1"/>
</dbReference>
<dbReference type="PANTHER" id="PTHR43547">
    <property type="entry name" value="TWO-COMPONENT HISTIDINE KINASE"/>
    <property type="match status" value="1"/>
</dbReference>
<organism evidence="4 5">
    <name type="scientific">Geothrix edaphica</name>
    <dbReference type="NCBI Taxonomy" id="2927976"/>
    <lineage>
        <taxon>Bacteria</taxon>
        <taxon>Pseudomonadati</taxon>
        <taxon>Acidobacteriota</taxon>
        <taxon>Holophagae</taxon>
        <taxon>Holophagales</taxon>
        <taxon>Holophagaceae</taxon>
        <taxon>Geothrix</taxon>
    </lineage>
</organism>
<feature type="region of interest" description="Disordered" evidence="2">
    <location>
        <begin position="835"/>
        <end position="856"/>
    </location>
</feature>